<proteinExistence type="predicted"/>
<name>A0AAN9S7A3_PSOTE</name>
<protein>
    <recommendedName>
        <fullName evidence="4">Transmembrane protein</fullName>
    </recommendedName>
</protein>
<evidence type="ECO:0008006" key="4">
    <source>
        <dbReference type="Google" id="ProtNLM"/>
    </source>
</evidence>
<sequence>MATELSPSNNPHDSDELHFLSDPKFERHGEILLLVFVLLFSVFLLVVAVLMYVKRVRAQIKQNEGSKLEA</sequence>
<evidence type="ECO:0000313" key="3">
    <source>
        <dbReference type="Proteomes" id="UP001386955"/>
    </source>
</evidence>
<gene>
    <name evidence="2" type="ORF">VNO78_25639</name>
</gene>
<feature type="transmembrane region" description="Helical" evidence="1">
    <location>
        <begin position="31"/>
        <end position="53"/>
    </location>
</feature>
<reference evidence="2 3" key="1">
    <citation type="submission" date="2024-01" db="EMBL/GenBank/DDBJ databases">
        <title>The genomes of 5 underutilized Papilionoideae crops provide insights into root nodulation and disease resistanc.</title>
        <authorList>
            <person name="Jiang F."/>
        </authorList>
    </citation>
    <scope>NUCLEOTIDE SEQUENCE [LARGE SCALE GENOMIC DNA]</scope>
    <source>
        <strain evidence="2">DUOXIRENSHENG_FW03</strain>
        <tissue evidence="2">Leaves</tissue>
    </source>
</reference>
<dbReference type="AlphaFoldDB" id="A0AAN9S7A3"/>
<comment type="caution">
    <text evidence="2">The sequence shown here is derived from an EMBL/GenBank/DDBJ whole genome shotgun (WGS) entry which is preliminary data.</text>
</comment>
<keyword evidence="3" id="KW-1185">Reference proteome</keyword>
<accession>A0AAN9S7A3</accession>
<evidence type="ECO:0000256" key="1">
    <source>
        <dbReference type="SAM" id="Phobius"/>
    </source>
</evidence>
<keyword evidence="1" id="KW-0472">Membrane</keyword>
<dbReference type="Proteomes" id="UP001386955">
    <property type="component" value="Unassembled WGS sequence"/>
</dbReference>
<keyword evidence="1" id="KW-1133">Transmembrane helix</keyword>
<dbReference type="EMBL" id="JAYMYS010000006">
    <property type="protein sequence ID" value="KAK7390336.1"/>
    <property type="molecule type" value="Genomic_DNA"/>
</dbReference>
<organism evidence="2 3">
    <name type="scientific">Psophocarpus tetragonolobus</name>
    <name type="common">Winged bean</name>
    <name type="synonym">Dolichos tetragonolobus</name>
    <dbReference type="NCBI Taxonomy" id="3891"/>
    <lineage>
        <taxon>Eukaryota</taxon>
        <taxon>Viridiplantae</taxon>
        <taxon>Streptophyta</taxon>
        <taxon>Embryophyta</taxon>
        <taxon>Tracheophyta</taxon>
        <taxon>Spermatophyta</taxon>
        <taxon>Magnoliopsida</taxon>
        <taxon>eudicotyledons</taxon>
        <taxon>Gunneridae</taxon>
        <taxon>Pentapetalae</taxon>
        <taxon>rosids</taxon>
        <taxon>fabids</taxon>
        <taxon>Fabales</taxon>
        <taxon>Fabaceae</taxon>
        <taxon>Papilionoideae</taxon>
        <taxon>50 kb inversion clade</taxon>
        <taxon>NPAAA clade</taxon>
        <taxon>indigoferoid/millettioid clade</taxon>
        <taxon>Phaseoleae</taxon>
        <taxon>Psophocarpus</taxon>
    </lineage>
</organism>
<evidence type="ECO:0000313" key="2">
    <source>
        <dbReference type="EMBL" id="KAK7390336.1"/>
    </source>
</evidence>
<keyword evidence="1" id="KW-0812">Transmembrane</keyword>